<protein>
    <recommendedName>
        <fullName evidence="3">Double zinc ribbon domain-containing protein</fullName>
    </recommendedName>
</protein>
<dbReference type="Proteomes" id="UP001171945">
    <property type="component" value="Unassembled WGS sequence"/>
</dbReference>
<gene>
    <name evidence="1" type="ORF">QUF54_07390</name>
</gene>
<evidence type="ECO:0000313" key="2">
    <source>
        <dbReference type="Proteomes" id="UP001171945"/>
    </source>
</evidence>
<comment type="caution">
    <text evidence="1">The sequence shown here is derived from an EMBL/GenBank/DDBJ whole genome shotgun (WGS) entry which is preliminary data.</text>
</comment>
<evidence type="ECO:0000313" key="1">
    <source>
        <dbReference type="EMBL" id="MDM8563160.1"/>
    </source>
</evidence>
<name>A0ABT7VU95_9GAMM</name>
<evidence type="ECO:0008006" key="3">
    <source>
        <dbReference type="Google" id="ProtNLM"/>
    </source>
</evidence>
<organism evidence="1 2">
    <name type="scientific">Candidatus Marithioploca araucensis</name>
    <dbReference type="NCBI Taxonomy" id="70273"/>
    <lineage>
        <taxon>Bacteria</taxon>
        <taxon>Pseudomonadati</taxon>
        <taxon>Pseudomonadota</taxon>
        <taxon>Gammaproteobacteria</taxon>
        <taxon>Thiotrichales</taxon>
        <taxon>Thiotrichaceae</taxon>
        <taxon>Candidatus Marithioploca</taxon>
    </lineage>
</organism>
<sequence length="82" mass="9291">MERCPICKARLKAGPICPRCNTDLSQPLCIERQAKNFCYQSMMQLGAGHVGDAVWAVEQSLKLKREPLSLALHGFIRYNQEK</sequence>
<accession>A0ABT7VU95</accession>
<keyword evidence="2" id="KW-1185">Reference proteome</keyword>
<reference evidence="1" key="1">
    <citation type="submission" date="2023-06" db="EMBL/GenBank/DDBJ databases">
        <title>Uncultivated large filamentous bacteria from sulfidic sediments reveal new species and different genomic features in energy metabolism and defense.</title>
        <authorList>
            <person name="Fonseca A."/>
        </authorList>
    </citation>
    <scope>NUCLEOTIDE SEQUENCE</scope>
    <source>
        <strain evidence="1">HSG4</strain>
    </source>
</reference>
<proteinExistence type="predicted"/>
<dbReference type="EMBL" id="JAUCGM010000482">
    <property type="protein sequence ID" value="MDM8563160.1"/>
    <property type="molecule type" value="Genomic_DNA"/>
</dbReference>